<accession>A0A815CRD5</accession>
<name>A0A815CRD5_9BILA</name>
<dbReference type="EMBL" id="CAJNOH010002352">
    <property type="protein sequence ID" value="CAF1288647.1"/>
    <property type="molecule type" value="Genomic_DNA"/>
</dbReference>
<dbReference type="PANTHER" id="PTHR45737">
    <property type="entry name" value="VON WILLEBRAND FACTOR A DOMAIN-CONTAINING PROTEIN 5A"/>
    <property type="match status" value="1"/>
</dbReference>
<protein>
    <submittedName>
        <fullName evidence="4">Uncharacterized protein</fullName>
    </submittedName>
</protein>
<dbReference type="InterPro" id="IPR013694">
    <property type="entry name" value="VIT"/>
</dbReference>
<feature type="domain" description="VWFA" evidence="2">
    <location>
        <begin position="282"/>
        <end position="456"/>
    </location>
</feature>
<feature type="region of interest" description="Disordered" evidence="1">
    <location>
        <begin position="717"/>
        <end position="751"/>
    </location>
</feature>
<dbReference type="PROSITE" id="PS51468">
    <property type="entry name" value="VIT"/>
    <property type="match status" value="1"/>
</dbReference>
<dbReference type="Pfam" id="PF13768">
    <property type="entry name" value="VWA_3"/>
    <property type="match status" value="1"/>
</dbReference>
<evidence type="ECO:0000313" key="7">
    <source>
        <dbReference type="Proteomes" id="UP000663870"/>
    </source>
</evidence>
<feature type="compositionally biased region" description="Polar residues" evidence="1">
    <location>
        <begin position="555"/>
        <end position="571"/>
    </location>
</feature>
<comment type="caution">
    <text evidence="4">The sequence shown here is derived from an EMBL/GenBank/DDBJ whole genome shotgun (WGS) entry which is preliminary data.</text>
</comment>
<dbReference type="SMART" id="SM00609">
    <property type="entry name" value="VIT"/>
    <property type="match status" value="1"/>
</dbReference>
<dbReference type="Gene3D" id="3.40.50.410">
    <property type="entry name" value="von Willebrand factor, type A domain"/>
    <property type="match status" value="1"/>
</dbReference>
<dbReference type="Proteomes" id="UP000663870">
    <property type="component" value="Unassembled WGS sequence"/>
</dbReference>
<organism evidence="4 6">
    <name type="scientific">Rotaria sordida</name>
    <dbReference type="NCBI Taxonomy" id="392033"/>
    <lineage>
        <taxon>Eukaryota</taxon>
        <taxon>Metazoa</taxon>
        <taxon>Spiralia</taxon>
        <taxon>Gnathifera</taxon>
        <taxon>Rotifera</taxon>
        <taxon>Eurotatoria</taxon>
        <taxon>Bdelloidea</taxon>
        <taxon>Philodinida</taxon>
        <taxon>Philodinidae</taxon>
        <taxon>Rotaria</taxon>
    </lineage>
</organism>
<dbReference type="AlphaFoldDB" id="A0A815CRD5"/>
<proteinExistence type="predicted"/>
<evidence type="ECO:0000313" key="6">
    <source>
        <dbReference type="Proteomes" id="UP000663854"/>
    </source>
</evidence>
<dbReference type="SUPFAM" id="SSF53300">
    <property type="entry name" value="vWA-like"/>
    <property type="match status" value="1"/>
</dbReference>
<evidence type="ECO:0000313" key="4">
    <source>
        <dbReference type="EMBL" id="CAF1288647.1"/>
    </source>
</evidence>
<evidence type="ECO:0000259" key="2">
    <source>
        <dbReference type="PROSITE" id="PS50234"/>
    </source>
</evidence>
<gene>
    <name evidence="5" type="ORF">JXQ802_LOCUS44719</name>
    <name evidence="4" type="ORF">PYM288_LOCUS29273</name>
</gene>
<evidence type="ECO:0000256" key="1">
    <source>
        <dbReference type="SAM" id="MobiDB-lite"/>
    </source>
</evidence>
<dbReference type="InterPro" id="IPR036465">
    <property type="entry name" value="vWFA_dom_sf"/>
</dbReference>
<evidence type="ECO:0000259" key="3">
    <source>
        <dbReference type="PROSITE" id="PS51468"/>
    </source>
</evidence>
<sequence>MLRISHNQATSMLLRHPQQPEYVPLQRVNIEATIRAFAADVTITQVFRNNEKTPIEAVYCFPIEEQAAIYTFVARIDDREIVAQLKEKKEAQREYNNALQQGHGAYLLEQDEKSQDNFIINVGALPPSKECTITIGYVTELDLVQGSTIRFVIPTTIAPRYNPDKGGISSPAGTTSKYIQSSPYTIDFRCHIEKTLGSRLGQITRVSSSSHPIEINLTQEDSYIVTFAQQNTHLDRDILINIDLSDKRNSTIAAVEPGAVMIAFIPTEEDCRQAAKNDLTNEFIFVVDCSGSMQDENKIGLARQAMLLFLKSLPINCHFNIVRFGSQYKTLFNEIAAVYNETNAQQAEQLIEQMQADLGGTELLQPLKWIEEHSPSQGRARQIFLLTDGEISNVTEVLDLCRSMATSTRIFSFGLGQSPSRSLVKGLARATNGRFVFIPPKANVDIYVGEQLQKALQPCITNVRVKWNLGVPAQSAPIQLPPVYVNDRLIVYALIDDKMASFDHNSSVELETEFHHYSLGVAKIDHIPSVSNNETLARLAAKALILELQHAKLPSSNTKRMETGSTQSRFQELQEPAATNKEKMETSSEETVKQRIIALSLKYNILSPYTAFVGIEKRTNTSNIDMVLREVPIQISADDQHLQMSMQGSFSTGGRGRGGGGLGVGGALRHRKVIASYSYNTRAMRSNPTSLLASNTNLQLQEDGALFDRFMPSSTAYKPTSSMAEDEDDTFSDSMPERKRKKSSKKETWPSNDQDIVRHLINKQKFDGLWSLDSQDVKNLTGKTLADFQSQNGQVDHQVLVSAIIISVLETRFSALATMWHGIVQKARKRLADLLGTDSKNLDQLLENIRKQF</sequence>
<dbReference type="PROSITE" id="PS50234">
    <property type="entry name" value="VWFA"/>
    <property type="match status" value="1"/>
</dbReference>
<dbReference type="SMART" id="SM00327">
    <property type="entry name" value="VWA"/>
    <property type="match status" value="1"/>
</dbReference>
<evidence type="ECO:0000313" key="5">
    <source>
        <dbReference type="EMBL" id="CAF1565356.1"/>
    </source>
</evidence>
<feature type="domain" description="VIT" evidence="3">
    <location>
        <begin position="9"/>
        <end position="139"/>
    </location>
</feature>
<feature type="region of interest" description="Disordered" evidence="1">
    <location>
        <begin position="555"/>
        <end position="587"/>
    </location>
</feature>
<dbReference type="Proteomes" id="UP000663854">
    <property type="component" value="Unassembled WGS sequence"/>
</dbReference>
<dbReference type="Pfam" id="PF08487">
    <property type="entry name" value="VIT"/>
    <property type="match status" value="1"/>
</dbReference>
<dbReference type="InterPro" id="IPR002035">
    <property type="entry name" value="VWF_A"/>
</dbReference>
<dbReference type="EMBL" id="CAJNOL010003512">
    <property type="protein sequence ID" value="CAF1565356.1"/>
    <property type="molecule type" value="Genomic_DNA"/>
</dbReference>
<dbReference type="PANTHER" id="PTHR45737:SF6">
    <property type="entry name" value="VON WILLEBRAND FACTOR A DOMAIN-CONTAINING PROTEIN 5A"/>
    <property type="match status" value="1"/>
</dbReference>
<keyword evidence="7" id="KW-1185">Reference proteome</keyword>
<reference evidence="4" key="1">
    <citation type="submission" date="2021-02" db="EMBL/GenBank/DDBJ databases">
        <authorList>
            <person name="Nowell W R."/>
        </authorList>
    </citation>
    <scope>NUCLEOTIDE SEQUENCE</scope>
</reference>